<comment type="similarity">
    <text evidence="13">Belongs to the protein kinase superfamily. AGC Ser/Thr protein kinase family.</text>
</comment>
<dbReference type="PROSITE" id="PS00479">
    <property type="entry name" value="ZF_DAG_PE_1"/>
    <property type="match status" value="1"/>
</dbReference>
<dbReference type="InterPro" id="IPR001849">
    <property type="entry name" value="PH_domain"/>
</dbReference>
<dbReference type="SMART" id="SM00133">
    <property type="entry name" value="S_TK_X"/>
    <property type="match status" value="1"/>
</dbReference>
<dbReference type="PANTHER" id="PTHR22988:SF71">
    <property type="entry name" value="CITRON RHO-INTERACTING KINASE"/>
    <property type="match status" value="1"/>
</dbReference>
<dbReference type="InterPro" id="IPR037708">
    <property type="entry name" value="CRIK_dom"/>
</dbReference>
<accession>A0A3Q4BBW2</accession>
<organism evidence="22 23">
    <name type="scientific">Mola mola</name>
    <name type="common">Ocean sunfish</name>
    <name type="synonym">Tetraodon mola</name>
    <dbReference type="NCBI Taxonomy" id="94237"/>
    <lineage>
        <taxon>Eukaryota</taxon>
        <taxon>Metazoa</taxon>
        <taxon>Chordata</taxon>
        <taxon>Craniata</taxon>
        <taxon>Vertebrata</taxon>
        <taxon>Euteleostomi</taxon>
        <taxon>Actinopterygii</taxon>
        <taxon>Neopterygii</taxon>
        <taxon>Teleostei</taxon>
        <taxon>Neoteleostei</taxon>
        <taxon>Acanthomorphata</taxon>
        <taxon>Eupercaria</taxon>
        <taxon>Tetraodontiformes</taxon>
        <taxon>Molidae</taxon>
        <taxon>Mola</taxon>
    </lineage>
</organism>
<dbReference type="PROSITE" id="PS00108">
    <property type="entry name" value="PROTEIN_KINASE_ST"/>
    <property type="match status" value="1"/>
</dbReference>
<dbReference type="GO" id="GO:0004674">
    <property type="term" value="F:protein serine/threonine kinase activity"/>
    <property type="evidence" value="ECO:0007669"/>
    <property type="project" value="UniProtKB-KW"/>
</dbReference>
<dbReference type="SMART" id="SM00109">
    <property type="entry name" value="C1"/>
    <property type="match status" value="1"/>
</dbReference>
<reference evidence="22" key="2">
    <citation type="submission" date="2025-09" db="UniProtKB">
        <authorList>
            <consortium name="Ensembl"/>
        </authorList>
    </citation>
    <scope>IDENTIFICATION</scope>
</reference>
<dbReference type="FunFam" id="3.30.60.20:FF:000018">
    <property type="entry name" value="Citron rho-interacting serine/threonine kinase"/>
    <property type="match status" value="1"/>
</dbReference>
<dbReference type="InterPro" id="IPR011993">
    <property type="entry name" value="PH-like_dom_sf"/>
</dbReference>
<feature type="domain" description="Phorbol-ester/DAG-type" evidence="19">
    <location>
        <begin position="1350"/>
        <end position="1399"/>
    </location>
</feature>
<dbReference type="InterPro" id="IPR050839">
    <property type="entry name" value="Rho-assoc_Ser/Thr_Kinase"/>
</dbReference>
<dbReference type="SMART" id="SM00233">
    <property type="entry name" value="PH"/>
    <property type="match status" value="1"/>
</dbReference>
<feature type="compositionally biased region" description="Basic and acidic residues" evidence="16">
    <location>
        <begin position="1327"/>
        <end position="1336"/>
    </location>
</feature>
<dbReference type="PANTHER" id="PTHR22988">
    <property type="entry name" value="MYOTONIC DYSTROPHY S/T KINASE-RELATED"/>
    <property type="match status" value="1"/>
</dbReference>
<proteinExistence type="inferred from homology"/>
<evidence type="ECO:0000259" key="17">
    <source>
        <dbReference type="PROSITE" id="PS50003"/>
    </source>
</evidence>
<dbReference type="CDD" id="cd20814">
    <property type="entry name" value="CRIK"/>
    <property type="match status" value="1"/>
</dbReference>
<dbReference type="PIRSF" id="PIRSF038145">
    <property type="entry name" value="Citron_Rho-interacting_kinase"/>
    <property type="match status" value="1"/>
</dbReference>
<feature type="compositionally biased region" description="Basic and acidic residues" evidence="16">
    <location>
        <begin position="1940"/>
        <end position="1983"/>
    </location>
</feature>
<evidence type="ECO:0000313" key="22">
    <source>
        <dbReference type="Ensembl" id="ENSMMOP00000016065.1"/>
    </source>
</evidence>
<feature type="compositionally biased region" description="Polar residues" evidence="16">
    <location>
        <begin position="1314"/>
        <end position="1326"/>
    </location>
</feature>
<dbReference type="FunFam" id="1.10.510.10:FF:000751">
    <property type="entry name" value="Non-specific serine/threonine protein kinase"/>
    <property type="match status" value="1"/>
</dbReference>
<feature type="region of interest" description="Disordered" evidence="16">
    <location>
        <begin position="1311"/>
        <end position="1336"/>
    </location>
</feature>
<comment type="catalytic activity">
    <reaction evidence="11 13">
        <text>L-threonyl-[protein] + ATP = O-phospho-L-threonyl-[protein] + ADP + H(+)</text>
        <dbReference type="Rhea" id="RHEA:46608"/>
        <dbReference type="Rhea" id="RHEA-COMP:11060"/>
        <dbReference type="Rhea" id="RHEA-COMP:11605"/>
        <dbReference type="ChEBI" id="CHEBI:15378"/>
        <dbReference type="ChEBI" id="CHEBI:30013"/>
        <dbReference type="ChEBI" id="CHEBI:30616"/>
        <dbReference type="ChEBI" id="CHEBI:61977"/>
        <dbReference type="ChEBI" id="CHEBI:456216"/>
        <dbReference type="EC" id="2.7.11.1"/>
    </reaction>
</comment>
<dbReference type="PROSITE" id="PS00107">
    <property type="entry name" value="PROTEIN_KINASE_ATP"/>
    <property type="match status" value="1"/>
</dbReference>
<evidence type="ECO:0000259" key="19">
    <source>
        <dbReference type="PROSITE" id="PS50081"/>
    </source>
</evidence>
<dbReference type="CDD" id="cd05601">
    <property type="entry name" value="STKc_CRIK"/>
    <property type="match status" value="1"/>
</dbReference>
<dbReference type="Pfam" id="PF00069">
    <property type="entry name" value="Pkinase"/>
    <property type="match status" value="1"/>
</dbReference>
<dbReference type="Pfam" id="PF00780">
    <property type="entry name" value="CNH"/>
    <property type="match status" value="1"/>
</dbReference>
<dbReference type="InterPro" id="IPR017441">
    <property type="entry name" value="Protein_kinase_ATP_BS"/>
</dbReference>
<dbReference type="InterPro" id="IPR046349">
    <property type="entry name" value="C1-like_sf"/>
</dbReference>
<keyword evidence="8" id="KW-0862">Zinc</keyword>
<dbReference type="Gene3D" id="3.30.200.20">
    <property type="entry name" value="Phosphorylase Kinase, domain 1"/>
    <property type="match status" value="1"/>
</dbReference>
<name>A0A3Q4BBW2_MOLML</name>
<evidence type="ECO:0000256" key="8">
    <source>
        <dbReference type="ARBA" id="ARBA00022833"/>
    </source>
</evidence>
<feature type="binding site" evidence="14">
    <location>
        <position position="128"/>
    </location>
    <ligand>
        <name>ATP</name>
        <dbReference type="ChEBI" id="CHEBI:30616"/>
    </ligand>
</feature>
<evidence type="ECO:0000256" key="3">
    <source>
        <dbReference type="ARBA" id="ARBA00022679"/>
    </source>
</evidence>
<dbReference type="InterPro" id="IPR057529">
    <property type="entry name" value="MRCK/ROCK_PH"/>
</dbReference>
<dbReference type="Ensembl" id="ENSMMOT00000016331.1">
    <property type="protein sequence ID" value="ENSMMOP00000016065.1"/>
    <property type="gene ID" value="ENSMMOG00000012258.1"/>
</dbReference>
<feature type="domain" description="Protein kinase" evidence="18">
    <location>
        <begin position="99"/>
        <end position="359"/>
    </location>
</feature>
<feature type="coiled-coil region" evidence="15">
    <location>
        <begin position="452"/>
        <end position="796"/>
    </location>
</feature>
<evidence type="ECO:0000256" key="4">
    <source>
        <dbReference type="ARBA" id="ARBA00022723"/>
    </source>
</evidence>
<dbReference type="SUPFAM" id="SSF50729">
    <property type="entry name" value="PH domain-like"/>
    <property type="match status" value="1"/>
</dbReference>
<dbReference type="Proteomes" id="UP000261620">
    <property type="component" value="Unplaced"/>
</dbReference>
<dbReference type="Gene3D" id="1.10.510.10">
    <property type="entry name" value="Transferase(Phosphotransferase) domain 1"/>
    <property type="match status" value="1"/>
</dbReference>
<dbReference type="GO" id="GO:0106310">
    <property type="term" value="F:protein serine kinase activity"/>
    <property type="evidence" value="ECO:0007669"/>
    <property type="project" value="RHEA"/>
</dbReference>
<evidence type="ECO:0000256" key="15">
    <source>
        <dbReference type="SAM" id="Coils"/>
    </source>
</evidence>
<dbReference type="Pfam" id="PF25346">
    <property type="entry name" value="PH_MRCK"/>
    <property type="match status" value="1"/>
</dbReference>
<dbReference type="PROSITE" id="PS51285">
    <property type="entry name" value="AGC_KINASE_CTER"/>
    <property type="match status" value="1"/>
</dbReference>
<comment type="subcellular location">
    <subcellularLocation>
        <location evidence="13">Cytoplasm</location>
    </subcellularLocation>
</comment>
<keyword evidence="6" id="KW-0863">Zinc-finger</keyword>
<keyword evidence="3 13" id="KW-0808">Transferase</keyword>
<evidence type="ECO:0000313" key="23">
    <source>
        <dbReference type="Proteomes" id="UP000261620"/>
    </source>
</evidence>
<dbReference type="InterPro" id="IPR017405">
    <property type="entry name" value="Citron_Rho-interacting_kinase"/>
</dbReference>
<evidence type="ECO:0000256" key="2">
    <source>
        <dbReference type="ARBA" id="ARBA00022553"/>
    </source>
</evidence>
<comment type="catalytic activity">
    <reaction evidence="12 13">
        <text>L-seryl-[protein] + ATP = O-phospho-L-seryl-[protein] + ADP + H(+)</text>
        <dbReference type="Rhea" id="RHEA:17989"/>
        <dbReference type="Rhea" id="RHEA-COMP:9863"/>
        <dbReference type="Rhea" id="RHEA-COMP:11604"/>
        <dbReference type="ChEBI" id="CHEBI:15378"/>
        <dbReference type="ChEBI" id="CHEBI:29999"/>
        <dbReference type="ChEBI" id="CHEBI:30616"/>
        <dbReference type="ChEBI" id="CHEBI:83421"/>
        <dbReference type="ChEBI" id="CHEBI:456216"/>
        <dbReference type="EC" id="2.7.11.1"/>
    </reaction>
</comment>
<dbReference type="PROSITE" id="PS50081">
    <property type="entry name" value="ZF_DAG_PE_2"/>
    <property type="match status" value="1"/>
</dbReference>
<reference evidence="22" key="1">
    <citation type="submission" date="2025-08" db="UniProtKB">
        <authorList>
            <consortium name="Ensembl"/>
        </authorList>
    </citation>
    <scope>IDENTIFICATION</scope>
</reference>
<evidence type="ECO:0000256" key="5">
    <source>
        <dbReference type="ARBA" id="ARBA00022741"/>
    </source>
</evidence>
<keyword evidence="23" id="KW-1185">Reference proteome</keyword>
<dbReference type="SUPFAM" id="SSF57889">
    <property type="entry name" value="Cysteine-rich domain"/>
    <property type="match status" value="1"/>
</dbReference>
<keyword evidence="13" id="KW-0963">Cytoplasm</keyword>
<dbReference type="OMA" id="EGETHQK"/>
<evidence type="ECO:0000256" key="16">
    <source>
        <dbReference type="SAM" id="MobiDB-lite"/>
    </source>
</evidence>
<sequence>MLKFKYVSQGNLKTSPPSLDPITSRSSRLNQVFQGRVSLCRQQGGGTLGREEFLEALLLLYQECTSPDLMKIHHVANFVNKYSEVVAELRTLQPCLHDFEERAVVGRGHFAEVKVVQEKATGNVCALKVMNKTVLRTQNNLVFHEEERRILALNSSPWIPQLLYAFQDKDHVYLAMEYLPGGDLMSLLNRYEDQIDESMAQFYLAELVEAVHAVHQLGYVHRDVKPENVLIDRTGHIKLADFGSAARLSVAAPKVPVGTQDFLSPEVLTAMNGGSHCTYGVECDWWSLGVIAYEMIYNRSPFSEGTSTKTIHNILNFQHFLKFPEEPRASKQFVDLLQKLLCGAQERLDFQGLRCHSFFSSVDWNNLRQVLPPFVPALHAEDDTSNFEEPEQAAPWPASAAQHEAQPAGFKGQDLPFLGWFFSRALTTLAKTESMSAGLNSPAKTNSMEKKLHLKGRELQETQDKCHKMEQEISRFQRKMTDLESVLHQKDVELKASETQRSILEQDLATYITECSSLKRSLEEARVEVSREDDKAMQLLHDIREQSNKLQEIKEQEYHAQLEEMQVTIRQLEEDLSAARRRSDLYEAELRDSRQTSEELKRKAVEYQQRIQKAKEQGKTEVEELLCKLEKTNSEQQVKIQELQDKLSKAVKASTEATELLQNVRQAKERLERDLERLRGKSDSSDTLKRRLRETEELEENLRDAQSTAQRMETQLVQKERLYEDKIKVLEAQMKVDLADKESLEARRAQQEEESRENSKLISEQKATINAMDSKMRNLEQRIAELSEANKLAANSSIFTQKNMKAQEEMISELRQQKFYLESQAGKLEAQNAKLEEHLEKMSQQEQTKRTRLLELESRLREMGLEHEEEKLEIKRQVSELTLSLQERESQISSLQAARLALESQLQQAKTELEETTAEAEEEITALRNHRDEIQRKFDALRDSCSVITDLEEQLTQLSQENAELNRQNFYLSKQLDEASDEREDQLQLSQEVDRLRREVADREMHLNNQKQNIETLKTTCSMLEEQVVELESLNDELLEKERQWEAWRGALEDEKSQAERRTRDLQRLLDNEKQNRLRADQRSSESRQAVELAVKEHKAEILALQQALKEQRLKAESLSDTLNDLEKKHAMLEMNARSLQQKLETERELKQRLMEEQGKLQQQMDLQKSHIFRLTQGLQDALDQTDMLKTERTDLEYQLENIQAVYSHEKVKMEGTISQQTKLIDFLQAKMDQPTKKKKPAVPLQYGDMKLALEKERSRCAELEEALQKMRIELRSLREEAAHFKAQEHTATSTPAQARHQILMSAIVKSPEHQPNPSSLLNPSTRCKETSTPEEFGRRVKERMHHNIPHRFTVGLNMRAAKCAVCLDTVHFGRQAATCLECNTLCHPKCSPCLPATCGLPAEYATHFSEALCREKANSPALQVKEASGHVRLEGWMKQPRNGKLGQQGWERKYVVLDGTKVSIYDTEPREDYIKAEEEFELCLPDGDVTVHGAVGASELINTAKSDIPYVLKLESHPHTTCWPGQCLYFMAPSFPDKQRWVAVLESVVAGSQGLRVDADAVSKLLGNSLLKLEGDDRLDINCTLPLTDQIVLVGSEEGLYALNVIKNSLTHIPGLSSVFQIQILKELDKLLMITGEDRALCLVEIKKVKQSLSQSHLPAQPDLNPFIFETVKGCHLFSSGKIDNGTCICAAMPNKITILRHNESLNKFCIRKEIETSEPCSCIHFTGYSIIIGTNKFYEIEMKQYVLEEFLDKNDVTLASAVFAASSHSFPISIIQVTTTPQKDEYLLCFHEFGVFVDAYGRRSRTDDIKWSRLPLSFAYREPYLFVTYFNSLDVIEIVGHAALGPHSYAHLDIPNPRYLGPAISSGAIYLASSYQNKLRVICCKGNLVQSQEGVGDLQRNGSGRSPNKRGPPSYNEHISKRLAANPLVHGDPGTPHRYREARTEFRRDKSPSRPLEREKSPGRMLESRIRSPGRFEERQRLHTGSGRTPINPVNKVWDQSSV</sequence>
<dbReference type="Gene3D" id="2.30.29.30">
    <property type="entry name" value="Pleckstrin-homology domain (PH domain)/Phosphotyrosine-binding domain (PTB)"/>
    <property type="match status" value="1"/>
</dbReference>
<dbReference type="PROSITE" id="PS50011">
    <property type="entry name" value="PROTEIN_KINASE_DOM"/>
    <property type="match status" value="1"/>
</dbReference>
<dbReference type="PROSITE" id="PS50219">
    <property type="entry name" value="CNH"/>
    <property type="match status" value="1"/>
</dbReference>
<dbReference type="GO" id="GO:0008270">
    <property type="term" value="F:zinc ion binding"/>
    <property type="evidence" value="ECO:0007669"/>
    <property type="project" value="UniProtKB-KW"/>
</dbReference>
<dbReference type="InterPro" id="IPR001180">
    <property type="entry name" value="CNH_dom"/>
</dbReference>
<keyword evidence="7 13" id="KW-0418">Kinase</keyword>
<dbReference type="SUPFAM" id="SSF56112">
    <property type="entry name" value="Protein kinase-like (PK-like)"/>
    <property type="match status" value="1"/>
</dbReference>
<dbReference type="SMART" id="SM00036">
    <property type="entry name" value="CNH"/>
    <property type="match status" value="1"/>
</dbReference>
<dbReference type="PROSITE" id="PS50003">
    <property type="entry name" value="PH_DOMAIN"/>
    <property type="match status" value="1"/>
</dbReference>
<keyword evidence="4 13" id="KW-0479">Metal-binding</keyword>
<feature type="domain" description="CNH" evidence="20">
    <location>
        <begin position="1579"/>
        <end position="1869"/>
    </location>
</feature>
<feature type="domain" description="AGC-kinase C-terminal" evidence="21">
    <location>
        <begin position="360"/>
        <end position="432"/>
    </location>
</feature>
<evidence type="ECO:0000259" key="20">
    <source>
        <dbReference type="PROSITE" id="PS50219"/>
    </source>
</evidence>
<evidence type="ECO:0000256" key="13">
    <source>
        <dbReference type="PIRNR" id="PIRNR038145"/>
    </source>
</evidence>
<evidence type="ECO:0000256" key="10">
    <source>
        <dbReference type="ARBA" id="ARBA00023054"/>
    </source>
</evidence>
<dbReference type="InterPro" id="IPR011009">
    <property type="entry name" value="Kinase-like_dom_sf"/>
</dbReference>
<feature type="coiled-coil region" evidence="15">
    <location>
        <begin position="821"/>
        <end position="1164"/>
    </location>
</feature>
<feature type="region of interest" description="Disordered" evidence="16">
    <location>
        <begin position="1897"/>
        <end position="2005"/>
    </location>
</feature>
<evidence type="ECO:0000256" key="6">
    <source>
        <dbReference type="ARBA" id="ARBA00022771"/>
    </source>
</evidence>
<evidence type="ECO:0000256" key="14">
    <source>
        <dbReference type="PROSITE-ProRule" id="PRU10141"/>
    </source>
</evidence>
<keyword evidence="9 13" id="KW-0067">ATP-binding</keyword>
<keyword evidence="1 13" id="KW-0723">Serine/threonine-protein kinase</keyword>
<evidence type="ECO:0000256" key="12">
    <source>
        <dbReference type="ARBA" id="ARBA00048679"/>
    </source>
</evidence>
<dbReference type="InterPro" id="IPR002219">
    <property type="entry name" value="PKC_DAG/PE"/>
</dbReference>
<evidence type="ECO:0000256" key="11">
    <source>
        <dbReference type="ARBA" id="ARBA00047899"/>
    </source>
</evidence>
<dbReference type="InterPro" id="IPR000961">
    <property type="entry name" value="AGC-kinase_C"/>
</dbReference>
<comment type="function">
    <text evidence="13">Plays a role in cytokinesis. Displays serine/threonine protein kinase activity.</text>
</comment>
<evidence type="ECO:0000256" key="1">
    <source>
        <dbReference type="ARBA" id="ARBA00022527"/>
    </source>
</evidence>
<keyword evidence="10 15" id="KW-0175">Coiled coil</keyword>
<dbReference type="STRING" id="94237.ENSMMOP00000016065"/>
<keyword evidence="2" id="KW-0597">Phosphoprotein</keyword>
<dbReference type="GO" id="GO:0005737">
    <property type="term" value="C:cytoplasm"/>
    <property type="evidence" value="ECO:0007669"/>
    <property type="project" value="UniProtKB-SubCell"/>
</dbReference>
<evidence type="ECO:0000259" key="21">
    <source>
        <dbReference type="PROSITE" id="PS51285"/>
    </source>
</evidence>
<dbReference type="InterPro" id="IPR000719">
    <property type="entry name" value="Prot_kinase_dom"/>
</dbReference>
<dbReference type="GO" id="GO:0005524">
    <property type="term" value="F:ATP binding"/>
    <property type="evidence" value="ECO:0007669"/>
    <property type="project" value="UniProtKB-UniRule"/>
</dbReference>
<evidence type="ECO:0000259" key="18">
    <source>
        <dbReference type="PROSITE" id="PS50011"/>
    </source>
</evidence>
<evidence type="ECO:0000256" key="9">
    <source>
        <dbReference type="ARBA" id="ARBA00022840"/>
    </source>
</evidence>
<dbReference type="InterPro" id="IPR008271">
    <property type="entry name" value="Ser/Thr_kinase_AS"/>
</dbReference>
<evidence type="ECO:0000256" key="7">
    <source>
        <dbReference type="ARBA" id="ARBA00022777"/>
    </source>
</evidence>
<protein>
    <recommendedName>
        <fullName evidence="13">Citron Rho-interacting kinase</fullName>
        <ecNumber evidence="13">2.7.11.1</ecNumber>
    </recommendedName>
</protein>
<dbReference type="GO" id="GO:0000281">
    <property type="term" value="P:mitotic cytokinesis"/>
    <property type="evidence" value="ECO:0007669"/>
    <property type="project" value="UniProtKB-UniRule"/>
</dbReference>
<dbReference type="Gene3D" id="3.30.60.20">
    <property type="match status" value="1"/>
</dbReference>
<dbReference type="SMART" id="SM00220">
    <property type="entry name" value="S_TKc"/>
    <property type="match status" value="1"/>
</dbReference>
<dbReference type="EC" id="2.7.11.1" evidence="13"/>
<dbReference type="FunFam" id="2.30.29.30:FF:000081">
    <property type="entry name" value="Citron rho-interacting serine/threonine kinase"/>
    <property type="match status" value="1"/>
</dbReference>
<keyword evidence="5 13" id="KW-0547">Nucleotide-binding</keyword>
<feature type="coiled-coil region" evidence="15">
    <location>
        <begin position="1247"/>
        <end position="1288"/>
    </location>
</feature>
<feature type="domain" description="PH" evidence="17">
    <location>
        <begin position="1431"/>
        <end position="1551"/>
    </location>
</feature>